<protein>
    <recommendedName>
        <fullName evidence="3">Glyoxalase</fullName>
    </recommendedName>
</protein>
<accession>A0A495EE93</accession>
<evidence type="ECO:0000313" key="1">
    <source>
        <dbReference type="EMBL" id="RKR15192.1"/>
    </source>
</evidence>
<evidence type="ECO:0008006" key="3">
    <source>
        <dbReference type="Google" id="ProtNLM"/>
    </source>
</evidence>
<dbReference type="AlphaFoldDB" id="A0A495EE93"/>
<sequence length="370" mass="42203">MFLKKYALLLTIHFMTTKTMTQEIPDTGISGLYEVMIGVENANHAKKYFGDFGFKVVDSSSFSAKDAKKLYGVNSKLTSYRLQNGDIDSHGLLRILEWEKPLGDGIGYAPVETIGTRIAVMRTNDIFRLYDIYQTAREVGKKPWLPTEPVADDLFGLNTGERDFFNRPVIVRENAVYGEFFNHIFFQRYGYKIPGYGTIKEDTPLKTSEFTHHDFVINATSLEQISYLSSALGLQAEDKPAIDGDWLKGPKRVFQMEPGYSHWYQGFVSPNNICGKMKFFIPRGDKTNKSAKQRIGEKGITLHSFYTPKLKMVHKLVSEHELNPTQILKNEFGENAFVFKDTAGISWQIIEKTEPTKNTPIQELEFKLTN</sequence>
<organism evidence="1 2">
    <name type="scientific">Maribacter vaceletii</name>
    <dbReference type="NCBI Taxonomy" id="1206816"/>
    <lineage>
        <taxon>Bacteria</taxon>
        <taxon>Pseudomonadati</taxon>
        <taxon>Bacteroidota</taxon>
        <taxon>Flavobacteriia</taxon>
        <taxon>Flavobacteriales</taxon>
        <taxon>Flavobacteriaceae</taxon>
        <taxon>Maribacter</taxon>
    </lineage>
</organism>
<evidence type="ECO:0000313" key="2">
    <source>
        <dbReference type="Proteomes" id="UP000269412"/>
    </source>
</evidence>
<gene>
    <name evidence="1" type="ORF">CLV91_1274</name>
</gene>
<comment type="caution">
    <text evidence="1">The sequence shown here is derived from an EMBL/GenBank/DDBJ whole genome shotgun (WGS) entry which is preliminary data.</text>
</comment>
<name>A0A495EE93_9FLAO</name>
<proteinExistence type="predicted"/>
<dbReference type="Proteomes" id="UP000269412">
    <property type="component" value="Unassembled WGS sequence"/>
</dbReference>
<keyword evidence="2" id="KW-1185">Reference proteome</keyword>
<dbReference type="EMBL" id="RBIQ01000007">
    <property type="protein sequence ID" value="RKR15192.1"/>
    <property type="molecule type" value="Genomic_DNA"/>
</dbReference>
<reference evidence="1 2" key="1">
    <citation type="submission" date="2018-10" db="EMBL/GenBank/DDBJ databases">
        <title>Genomic Encyclopedia of Archaeal and Bacterial Type Strains, Phase II (KMG-II): from individual species to whole genera.</title>
        <authorList>
            <person name="Goeker M."/>
        </authorList>
    </citation>
    <scope>NUCLEOTIDE SEQUENCE [LARGE SCALE GENOMIC DNA]</scope>
    <source>
        <strain evidence="1 2">DSM 25230</strain>
    </source>
</reference>